<evidence type="ECO:0000313" key="2">
    <source>
        <dbReference type="EMBL" id="XBY45456.1"/>
    </source>
</evidence>
<name>A0AAU7XBW9_9HYPH</name>
<feature type="chain" id="PRO_5043437049" evidence="1">
    <location>
        <begin position="34"/>
        <end position="184"/>
    </location>
</feature>
<protein>
    <submittedName>
        <fullName evidence="2">Uncharacterized protein</fullName>
    </submittedName>
</protein>
<dbReference type="EMBL" id="CP158568">
    <property type="protein sequence ID" value="XBY45456.1"/>
    <property type="molecule type" value="Genomic_DNA"/>
</dbReference>
<dbReference type="RefSeq" id="WP_407050549.1">
    <property type="nucleotide sequence ID" value="NZ_CP158568.1"/>
</dbReference>
<gene>
    <name evidence="2" type="ORF">ABS361_03995</name>
</gene>
<reference evidence="2" key="1">
    <citation type="submission" date="2024-06" db="EMBL/GenBank/DDBJ databases">
        <title>Methylostella associata gen. nov., sp. nov., a novel Ancalomicrobiaceae-affiliated facultatively methylotrophic bacteria that feed on methanotrophs of the genus Methylococcus.</title>
        <authorList>
            <person name="Saltykova V."/>
            <person name="Danilova O.V."/>
            <person name="Oshkin I.Y."/>
            <person name="Belova S.E."/>
            <person name="Pimenov N.V."/>
            <person name="Dedysh S.N."/>
        </authorList>
    </citation>
    <scope>NUCLEOTIDE SEQUENCE</scope>
    <source>
        <strain evidence="2">S20</strain>
    </source>
</reference>
<dbReference type="AlphaFoldDB" id="A0AAU7XBW9"/>
<accession>A0AAU7XBW9</accession>
<keyword evidence="1" id="KW-0732">Signal</keyword>
<organism evidence="2">
    <name type="scientific">Methyloraptor flagellatus</name>
    <dbReference type="NCBI Taxonomy" id="3162530"/>
    <lineage>
        <taxon>Bacteria</taxon>
        <taxon>Pseudomonadati</taxon>
        <taxon>Pseudomonadota</taxon>
        <taxon>Alphaproteobacteria</taxon>
        <taxon>Hyphomicrobiales</taxon>
        <taxon>Ancalomicrobiaceae</taxon>
        <taxon>Methyloraptor</taxon>
    </lineage>
</organism>
<sequence length="184" mass="20176">MPLDRQKTWISAPRALALLTVLTPALTPAPASAETCFRQCLASRVTSSEATDDQIRFEMKGCRDRCEAEVKAEAERRGLTKALAACKPEPVSIEEFRAIRGASPSYVVQSNAFTWDLKNPLPDKIVREVEIVTQTMSLADTEMTAPATVLPGEQSTALVAGFFDGYPNARYATRVKAIWACPIR</sequence>
<proteinExistence type="predicted"/>
<feature type="signal peptide" evidence="1">
    <location>
        <begin position="1"/>
        <end position="33"/>
    </location>
</feature>
<evidence type="ECO:0000256" key="1">
    <source>
        <dbReference type="SAM" id="SignalP"/>
    </source>
</evidence>
<dbReference type="KEGG" id="mflg:ABS361_03995"/>